<feature type="transmembrane region" description="Helical" evidence="5">
    <location>
        <begin position="1514"/>
        <end position="1537"/>
    </location>
</feature>
<feature type="repeat" description="WD" evidence="4">
    <location>
        <begin position="612"/>
        <end position="646"/>
    </location>
</feature>
<feature type="repeat" description="WD" evidence="4">
    <location>
        <begin position="364"/>
        <end position="405"/>
    </location>
</feature>
<dbReference type="InterPro" id="IPR001680">
    <property type="entry name" value="WD40_rpt"/>
</dbReference>
<dbReference type="SMART" id="SM00248">
    <property type="entry name" value="ANK"/>
    <property type="match status" value="4"/>
</dbReference>
<keyword evidence="5" id="KW-0472">Membrane</keyword>
<evidence type="ECO:0000313" key="7">
    <source>
        <dbReference type="Proteomes" id="UP000187209"/>
    </source>
</evidence>
<feature type="repeat" description="WD" evidence="4">
    <location>
        <begin position="196"/>
        <end position="237"/>
    </location>
</feature>
<feature type="repeat" description="ANK" evidence="3">
    <location>
        <begin position="813"/>
        <end position="836"/>
    </location>
</feature>
<dbReference type="OrthoDB" id="437584at2759"/>
<dbReference type="InterPro" id="IPR015943">
    <property type="entry name" value="WD40/YVTN_repeat-like_dom_sf"/>
</dbReference>
<dbReference type="InterPro" id="IPR036322">
    <property type="entry name" value="WD40_repeat_dom_sf"/>
</dbReference>
<evidence type="ECO:0000256" key="3">
    <source>
        <dbReference type="PROSITE-ProRule" id="PRU00023"/>
    </source>
</evidence>
<feature type="repeat" description="WD" evidence="4">
    <location>
        <begin position="487"/>
        <end position="528"/>
    </location>
</feature>
<evidence type="ECO:0008006" key="8">
    <source>
        <dbReference type="Google" id="ProtNLM"/>
    </source>
</evidence>
<feature type="transmembrane region" description="Helical" evidence="5">
    <location>
        <begin position="1549"/>
        <end position="1568"/>
    </location>
</feature>
<dbReference type="SMART" id="SM00320">
    <property type="entry name" value="WD40"/>
    <property type="match status" value="14"/>
</dbReference>
<feature type="transmembrane region" description="Helical" evidence="5">
    <location>
        <begin position="1604"/>
        <end position="1626"/>
    </location>
</feature>
<name>A0A1R2CX20_9CILI</name>
<dbReference type="Pfam" id="PF00400">
    <property type="entry name" value="WD40"/>
    <property type="match status" value="12"/>
</dbReference>
<dbReference type="SUPFAM" id="SSF101908">
    <property type="entry name" value="Putative isomerase YbhE"/>
    <property type="match status" value="1"/>
</dbReference>
<evidence type="ECO:0000313" key="6">
    <source>
        <dbReference type="EMBL" id="OMJ93558.1"/>
    </source>
</evidence>
<dbReference type="PANTHER" id="PTHR19848">
    <property type="entry name" value="WD40 REPEAT PROTEIN"/>
    <property type="match status" value="1"/>
</dbReference>
<feature type="repeat" description="WD" evidence="4">
    <location>
        <begin position="238"/>
        <end position="278"/>
    </location>
</feature>
<dbReference type="PROSITE" id="PS50297">
    <property type="entry name" value="ANK_REP_REGION"/>
    <property type="match status" value="1"/>
</dbReference>
<dbReference type="PROSITE" id="PS50082">
    <property type="entry name" value="WD_REPEATS_2"/>
    <property type="match status" value="11"/>
</dbReference>
<evidence type="ECO:0000256" key="2">
    <source>
        <dbReference type="ARBA" id="ARBA00022737"/>
    </source>
</evidence>
<dbReference type="SUPFAM" id="SSF50978">
    <property type="entry name" value="WD40 repeat-like"/>
    <property type="match status" value="2"/>
</dbReference>
<accession>A0A1R2CX20</accession>
<sequence length="1730" mass="200844">MDTISCLDEPLLKDLKISSDVELKDLSKVNHHMPTELKKCFNREHHDIKYTQDLINSVESLENLDSYITYYSSFREINTFDFHPDLIHFIYSGYEKSIKICSLMPNFEPIKLNGHNDEVLRVCFSLDGELIASSSIDKTVIIWSFTNRCLLHTFKEHSCSVYDLKFTNDKEYLIGTSRDTNVRVWNISQKKLEFKLEGHKHYVYGIDISYDNRKIATCSYDENIIVWNLQEKKESFRLKGHNSPVNCVKFNKNAEILISCCNKLIKIWDLNEKCEIKSIIAHTDCINSLNFSRDFDMFVSASNDKSVKIYKTSDFSLVKHLTCFYNNVVDAKFSPDGRFLFCASSCHAKIFNFREDRKLKLQIKNAHSKTIISIAFTDDDKKIITCSKDKTIKFWNVEDGNLDFTLTSTEDIYKFAINPKEKYIATSNESISIWDLTEKVITRSFCKTKDPIKDIKFSPNGNILASGLADNSIKLWSWTEGIEIFSIIAHRFKINTLCFSPDSTQLISGYELGDIKFWNLESKSLACEFSYGTDSIMIIDISPNGKSIIRVNKSDITIWNTESNKDHSRLGSHSDTINSCKFNYDGQFIASASKDYSLKVYNTSIKKEKLTLFGEMKEFSCLDFSKTKNFIAASQLDGDIMIWDIEETNDLCFNWYIGKSLSVKVVDNQILIHYKDEDYILTGHKSAIVNIKVNNNERYLATVAYDNVLKCWDLEKRSVVLTIENFYPHIFRFFFNANNELEIVDKKTLKSQIFTCEIAEYSCKFKTNKTLFNEKINIFNEIDGLEVYKTVMKFVGNNDFSSINDWNARISNNGYTPMHFAAFANDVDIISKLLDNHIQLKADIHGRTPLFYALFHENKNMAEMILLYIKQEIENSPSETQRVSIFQDLIYDLSYFSTFSPVAKELLEQGLNLSLKYPNDLILSASGIGRSPIYYSLLLDLPHLTNIYIDYMIKLAEINPDQACDAYESLNKDFSFIIEKMPNRTEELLDKWIILSIKNPEKLYITTDNIGTPFYYASKNNHNNIAEKYIGYYADFLEQNILSTSQQEMIFKIIIKEFILICQVSLINIIRFITQFKTLASRFPYLFLQNQDFIEFKAFYNLIDNKNEEAASEYLQMILLVLDNLVVWKKHKLLADLQSNIPKIIETHVKSVPLLLEYYFSFSIENPHRLLLDNNNYGKSIFYYSILNCEQEFIDQVFKYYITILSNENIQPESIIKFLQPVCYDLGIIISNSSLNLFEFLKSWVSTALKYPKDIQMKKDSNGNSPIYTSVINKKQVITDLLIKYLISIGEIKNISQETIAQCYTAISRDLLLIINNSSSFLKDFLTKSMYVKNTKPIYGKALIQSQFYSESSNLDIQSTIISDDPENQEPLKIMISFFTVPSNPGSKLSLEFLTCLLESNTSNIFRFQFVRTYLTCKWTQLWFIIITYTAFIWINLLIISLILSNIVDEYNILPIFLICINALLFIWELCQIIAAKLSYFKSLINLIDITRFSLTSIWIYFLYDKTNYKTLTWFMLFFNILRGVTGFRAFSTTRYYIRLIIESLRDILSFLFIFAYTTVSFGLLGLASDSSLIGNFSNIWINPFKITIGGEASFTSNSFDFNYATFLIAIVVNFLLMLNLIISILGDSFDKFQIESVDNDAKEMFEVIIEIEQVLYLFGPMEKENHLLMVENYYGENDDGWQGKMINMQVSMDKISSEINKKFENFENRFDKLENSIQEKLDFLISKYK</sequence>
<dbReference type="InterPro" id="IPR002110">
    <property type="entry name" value="Ankyrin_rpt"/>
</dbReference>
<dbReference type="InterPro" id="IPR036770">
    <property type="entry name" value="Ankyrin_rpt-contain_sf"/>
</dbReference>
<reference evidence="6 7" key="1">
    <citation type="submission" date="2016-11" db="EMBL/GenBank/DDBJ databases">
        <title>The macronuclear genome of Stentor coeruleus: a giant cell with tiny introns.</title>
        <authorList>
            <person name="Slabodnick M."/>
            <person name="Ruby J.G."/>
            <person name="Reiff S.B."/>
            <person name="Swart E.C."/>
            <person name="Gosai S."/>
            <person name="Prabakaran S."/>
            <person name="Witkowska E."/>
            <person name="Larue G.E."/>
            <person name="Fisher S."/>
            <person name="Freeman R.M."/>
            <person name="Gunawardena J."/>
            <person name="Chu W."/>
            <person name="Stover N.A."/>
            <person name="Gregory B.D."/>
            <person name="Nowacki M."/>
            <person name="Derisi J."/>
            <person name="Roy S.W."/>
            <person name="Marshall W.F."/>
            <person name="Sood P."/>
        </authorList>
    </citation>
    <scope>NUCLEOTIDE SEQUENCE [LARGE SCALE GENOMIC DNA]</scope>
    <source>
        <strain evidence="6">WM001</strain>
    </source>
</reference>
<gene>
    <name evidence="6" type="ORF">SteCoe_3390</name>
</gene>
<feature type="repeat" description="WD" evidence="4">
    <location>
        <begin position="681"/>
        <end position="722"/>
    </location>
</feature>
<keyword evidence="3" id="KW-0040">ANK repeat</keyword>
<protein>
    <recommendedName>
        <fullName evidence="8">Ion transport domain-containing protein</fullName>
    </recommendedName>
</protein>
<dbReference type="Proteomes" id="UP000187209">
    <property type="component" value="Unassembled WGS sequence"/>
</dbReference>
<dbReference type="PROSITE" id="PS50294">
    <property type="entry name" value="WD_REPEATS_REGION"/>
    <property type="match status" value="9"/>
</dbReference>
<dbReference type="PROSITE" id="PS00678">
    <property type="entry name" value="WD_REPEATS_1"/>
    <property type="match status" value="5"/>
</dbReference>
<keyword evidence="1 4" id="KW-0853">WD repeat</keyword>
<dbReference type="Gene3D" id="1.25.40.20">
    <property type="entry name" value="Ankyrin repeat-containing domain"/>
    <property type="match status" value="1"/>
</dbReference>
<dbReference type="EMBL" id="MPUH01000040">
    <property type="protein sequence ID" value="OMJ93558.1"/>
    <property type="molecule type" value="Genomic_DNA"/>
</dbReference>
<feature type="repeat" description="WD" evidence="4">
    <location>
        <begin position="445"/>
        <end position="486"/>
    </location>
</feature>
<organism evidence="6 7">
    <name type="scientific">Stentor coeruleus</name>
    <dbReference type="NCBI Taxonomy" id="5963"/>
    <lineage>
        <taxon>Eukaryota</taxon>
        <taxon>Sar</taxon>
        <taxon>Alveolata</taxon>
        <taxon>Ciliophora</taxon>
        <taxon>Postciliodesmatophora</taxon>
        <taxon>Heterotrichea</taxon>
        <taxon>Heterotrichida</taxon>
        <taxon>Stentoridae</taxon>
        <taxon>Stentor</taxon>
    </lineage>
</organism>
<proteinExistence type="predicted"/>
<keyword evidence="5" id="KW-1133">Transmembrane helix</keyword>
<dbReference type="Gene3D" id="2.130.10.10">
    <property type="entry name" value="YVTN repeat-like/Quinoprotein amine dehydrogenase"/>
    <property type="match status" value="5"/>
</dbReference>
<dbReference type="CDD" id="cd00200">
    <property type="entry name" value="WD40"/>
    <property type="match status" value="2"/>
</dbReference>
<evidence type="ECO:0000256" key="5">
    <source>
        <dbReference type="SAM" id="Phobius"/>
    </source>
</evidence>
<keyword evidence="2" id="KW-0677">Repeat</keyword>
<dbReference type="SUPFAM" id="SSF48403">
    <property type="entry name" value="Ankyrin repeat"/>
    <property type="match status" value="1"/>
</dbReference>
<keyword evidence="5" id="KW-0812">Transmembrane</keyword>
<feature type="transmembrane region" description="Helical" evidence="5">
    <location>
        <begin position="1422"/>
        <end position="1447"/>
    </location>
</feature>
<dbReference type="Pfam" id="PF12796">
    <property type="entry name" value="Ank_2"/>
    <property type="match status" value="1"/>
</dbReference>
<feature type="transmembrane region" description="Helical" evidence="5">
    <location>
        <begin position="1453"/>
        <end position="1471"/>
    </location>
</feature>
<feature type="repeat" description="WD" evidence="4">
    <location>
        <begin position="154"/>
        <end position="195"/>
    </location>
</feature>
<keyword evidence="7" id="KW-1185">Reference proteome</keyword>
<dbReference type="PANTHER" id="PTHR19848:SF8">
    <property type="entry name" value="F-BOX AND WD REPEAT DOMAIN CONTAINING 7"/>
    <property type="match status" value="1"/>
</dbReference>
<feature type="repeat" description="WD" evidence="4">
    <location>
        <begin position="570"/>
        <end position="611"/>
    </location>
</feature>
<evidence type="ECO:0000256" key="4">
    <source>
        <dbReference type="PROSITE-ProRule" id="PRU00221"/>
    </source>
</evidence>
<dbReference type="PROSITE" id="PS50088">
    <property type="entry name" value="ANK_REPEAT"/>
    <property type="match status" value="1"/>
</dbReference>
<comment type="caution">
    <text evidence="6">The sequence shown here is derived from an EMBL/GenBank/DDBJ whole genome shotgun (WGS) entry which is preliminary data.</text>
</comment>
<dbReference type="InterPro" id="IPR019775">
    <property type="entry name" value="WD40_repeat_CS"/>
</dbReference>
<feature type="repeat" description="WD" evidence="4">
    <location>
        <begin position="112"/>
        <end position="153"/>
    </location>
</feature>
<feature type="repeat" description="WD" evidence="4">
    <location>
        <begin position="279"/>
        <end position="320"/>
    </location>
</feature>
<evidence type="ECO:0000256" key="1">
    <source>
        <dbReference type="ARBA" id="ARBA00022574"/>
    </source>
</evidence>